<dbReference type="AlphaFoldDB" id="N1PM73"/>
<dbReference type="Proteomes" id="UP000016933">
    <property type="component" value="Unassembled WGS sequence"/>
</dbReference>
<dbReference type="GO" id="GO:0050661">
    <property type="term" value="F:NADP binding"/>
    <property type="evidence" value="ECO:0007669"/>
    <property type="project" value="InterPro"/>
</dbReference>
<dbReference type="Gene3D" id="3.40.50.720">
    <property type="entry name" value="NAD(P)-binding Rossmann-like Domain"/>
    <property type="match status" value="1"/>
</dbReference>
<feature type="domain" description="3-hydroxyisobutyrate dehydrogenase-like NAD-binding" evidence="2">
    <location>
        <begin position="176"/>
        <end position="294"/>
    </location>
</feature>
<dbReference type="OMA" id="AGWNAMF"/>
<dbReference type="InterPro" id="IPR029154">
    <property type="entry name" value="HIBADH-like_NADP-bd"/>
</dbReference>
<dbReference type="GO" id="GO:0051287">
    <property type="term" value="F:NAD binding"/>
    <property type="evidence" value="ECO:0007669"/>
    <property type="project" value="InterPro"/>
</dbReference>
<dbReference type="PANTHER" id="PTHR43060">
    <property type="entry name" value="3-HYDROXYISOBUTYRATE DEHYDROGENASE-LIKE 1, MITOCHONDRIAL-RELATED"/>
    <property type="match status" value="1"/>
</dbReference>
<keyword evidence="4" id="KW-1185">Reference proteome</keyword>
<evidence type="ECO:0000259" key="1">
    <source>
        <dbReference type="Pfam" id="PF03446"/>
    </source>
</evidence>
<dbReference type="HOGENOM" id="CLU_035117_1_2_1"/>
<dbReference type="STRING" id="675120.N1PM73"/>
<reference evidence="4" key="1">
    <citation type="journal article" date="2012" name="PLoS Genet.">
        <title>The genomes of the fungal plant pathogens Cladosporium fulvum and Dothistroma septosporum reveal adaptation to different hosts and lifestyles but also signatures of common ancestry.</title>
        <authorList>
            <person name="de Wit P.J.G.M."/>
            <person name="van der Burgt A."/>
            <person name="Oekmen B."/>
            <person name="Stergiopoulos I."/>
            <person name="Abd-Elsalam K.A."/>
            <person name="Aerts A.L."/>
            <person name="Bahkali A.H."/>
            <person name="Beenen H.G."/>
            <person name="Chettri P."/>
            <person name="Cox M.P."/>
            <person name="Datema E."/>
            <person name="de Vries R.P."/>
            <person name="Dhillon B."/>
            <person name="Ganley A.R."/>
            <person name="Griffiths S.A."/>
            <person name="Guo Y."/>
            <person name="Hamelin R.C."/>
            <person name="Henrissat B."/>
            <person name="Kabir M.S."/>
            <person name="Jashni M.K."/>
            <person name="Kema G."/>
            <person name="Klaubauf S."/>
            <person name="Lapidus A."/>
            <person name="Levasseur A."/>
            <person name="Lindquist E."/>
            <person name="Mehrabi R."/>
            <person name="Ohm R.A."/>
            <person name="Owen T.J."/>
            <person name="Salamov A."/>
            <person name="Schwelm A."/>
            <person name="Schijlen E."/>
            <person name="Sun H."/>
            <person name="van den Burg H.A."/>
            <person name="van Ham R.C.H.J."/>
            <person name="Zhang S."/>
            <person name="Goodwin S.B."/>
            <person name="Grigoriev I.V."/>
            <person name="Collemare J."/>
            <person name="Bradshaw R.E."/>
        </authorList>
    </citation>
    <scope>NUCLEOTIDE SEQUENCE [LARGE SCALE GENOMIC DNA]</scope>
    <source>
        <strain evidence="4">NZE10 / CBS 128990</strain>
    </source>
</reference>
<feature type="domain" description="3-hydroxyisobutyrate dehydrogenase-like NAD-binding" evidence="2">
    <location>
        <begin position="324"/>
        <end position="422"/>
    </location>
</feature>
<accession>N1PM73</accession>
<gene>
    <name evidence="3" type="ORF">DOTSEDRAFT_71789</name>
</gene>
<dbReference type="Pfam" id="PF03446">
    <property type="entry name" value="NAD_binding_2"/>
    <property type="match status" value="1"/>
</dbReference>
<dbReference type="Gene3D" id="1.10.1040.10">
    <property type="entry name" value="N-(1-d-carboxylethyl)-l-norvaline Dehydrogenase, domain 2"/>
    <property type="match status" value="2"/>
</dbReference>
<protein>
    <submittedName>
        <fullName evidence="3">Uncharacterized protein</fullName>
    </submittedName>
</protein>
<dbReference type="InterPro" id="IPR013328">
    <property type="entry name" value="6PGD_dom2"/>
</dbReference>
<dbReference type="SUPFAM" id="SSF51735">
    <property type="entry name" value="NAD(P)-binding Rossmann-fold domains"/>
    <property type="match status" value="1"/>
</dbReference>
<name>N1PM73_DOTSN</name>
<dbReference type="OrthoDB" id="48988at2759"/>
<evidence type="ECO:0000259" key="2">
    <source>
        <dbReference type="Pfam" id="PF14833"/>
    </source>
</evidence>
<evidence type="ECO:0000313" key="3">
    <source>
        <dbReference type="EMBL" id="EME44103.1"/>
    </source>
</evidence>
<feature type="domain" description="6-phosphogluconate dehydrogenase NADP-binding" evidence="1">
    <location>
        <begin position="8"/>
        <end position="171"/>
    </location>
</feature>
<dbReference type="InterPro" id="IPR008927">
    <property type="entry name" value="6-PGluconate_DH-like_C_sf"/>
</dbReference>
<dbReference type="EMBL" id="KB446539">
    <property type="protein sequence ID" value="EME44103.1"/>
    <property type="molecule type" value="Genomic_DNA"/>
</dbReference>
<dbReference type="SUPFAM" id="SSF48179">
    <property type="entry name" value="6-phosphogluconate dehydrogenase C-terminal domain-like"/>
    <property type="match status" value="2"/>
</dbReference>
<organism evidence="3 4">
    <name type="scientific">Dothistroma septosporum (strain NZE10 / CBS 128990)</name>
    <name type="common">Red band needle blight fungus</name>
    <name type="synonym">Mycosphaerella pini</name>
    <dbReference type="NCBI Taxonomy" id="675120"/>
    <lineage>
        <taxon>Eukaryota</taxon>
        <taxon>Fungi</taxon>
        <taxon>Dikarya</taxon>
        <taxon>Ascomycota</taxon>
        <taxon>Pezizomycotina</taxon>
        <taxon>Dothideomycetes</taxon>
        <taxon>Dothideomycetidae</taxon>
        <taxon>Mycosphaerellales</taxon>
        <taxon>Mycosphaerellaceae</taxon>
        <taxon>Dothistroma</taxon>
    </lineage>
</organism>
<dbReference type="InterPro" id="IPR006115">
    <property type="entry name" value="6PGDH_NADP-bd"/>
</dbReference>
<dbReference type="eggNOG" id="KOG0409">
    <property type="taxonomic scope" value="Eukaryota"/>
</dbReference>
<dbReference type="InterPro" id="IPR036291">
    <property type="entry name" value="NAD(P)-bd_dom_sf"/>
</dbReference>
<dbReference type="PANTHER" id="PTHR43060:SF17">
    <property type="entry name" value="L-THREONATE DEHYDROGENASE"/>
    <property type="match status" value="1"/>
</dbReference>
<reference evidence="3 4" key="2">
    <citation type="journal article" date="2012" name="PLoS Pathog.">
        <title>Diverse lifestyles and strategies of plant pathogenesis encoded in the genomes of eighteen Dothideomycetes fungi.</title>
        <authorList>
            <person name="Ohm R.A."/>
            <person name="Feau N."/>
            <person name="Henrissat B."/>
            <person name="Schoch C.L."/>
            <person name="Horwitz B.A."/>
            <person name="Barry K.W."/>
            <person name="Condon B.J."/>
            <person name="Copeland A.C."/>
            <person name="Dhillon B."/>
            <person name="Glaser F."/>
            <person name="Hesse C.N."/>
            <person name="Kosti I."/>
            <person name="LaButti K."/>
            <person name="Lindquist E.A."/>
            <person name="Lucas S."/>
            <person name="Salamov A.A."/>
            <person name="Bradshaw R.E."/>
            <person name="Ciuffetti L."/>
            <person name="Hamelin R.C."/>
            <person name="Kema G.H.J."/>
            <person name="Lawrence C."/>
            <person name="Scott J.A."/>
            <person name="Spatafora J.W."/>
            <person name="Turgeon B.G."/>
            <person name="de Wit P.J.G.M."/>
            <person name="Zhong S."/>
            <person name="Goodwin S.B."/>
            <person name="Grigoriev I.V."/>
        </authorList>
    </citation>
    <scope>NUCLEOTIDE SEQUENCE [LARGE SCALE GENOMIC DNA]</scope>
    <source>
        <strain evidence="4">NZE10 / CBS 128990</strain>
    </source>
</reference>
<sequence>MTETKPVIGFAGLGAMGGGMAKNLVKNGFTVYGYDVYQPLVDSFVEAGGKAAETPKEAASQADFFVSMVANAAQNSSLLFDGGNAVIQGLGKGKTFVLCSTTPPAFLYELRKRLDDEFGRSDVKLLDCPVSGGTIRAADGTLSIFESGPNEDLDNAKQVLQTMSGNLYRMGGISFGTKTKTVHQLLAATNIISTSEAMGLAATVGLNTQAVVDYVNSSDGASFMFENRAPHMLQNDWHPYSALAIIWKDAAIVTDTARKALIPTPVADTAEQMYIQGGQAGLTKVDDAALVQLYLPRSQPDLVSRMTTADVNMNSSHKVGKDTIVDLLSGIHLAASIEGMAFCKHLGMDRQTLYEIISKAAGWNAMFTKYIPAMLEKDAWTLADCPGAAEVGQKLAAAVQKAQAINYPSPMASSALQQFYFATLAEKTVSGQDRHSR</sequence>
<evidence type="ECO:0000313" key="4">
    <source>
        <dbReference type="Proteomes" id="UP000016933"/>
    </source>
</evidence>
<proteinExistence type="predicted"/>
<dbReference type="Pfam" id="PF14833">
    <property type="entry name" value="NAD_binding_11"/>
    <property type="match status" value="2"/>
</dbReference>